<dbReference type="GO" id="GO:0004832">
    <property type="term" value="F:valine-tRNA ligase activity"/>
    <property type="evidence" value="ECO:0007669"/>
    <property type="project" value="UniProtKB-UniRule"/>
</dbReference>
<dbReference type="GO" id="GO:0002161">
    <property type="term" value="F:aminoacyl-tRNA deacylase activity"/>
    <property type="evidence" value="ECO:0007669"/>
    <property type="project" value="InterPro"/>
</dbReference>
<dbReference type="Gene3D" id="1.10.730.10">
    <property type="entry name" value="Isoleucyl-tRNA Synthetase, Domain 1"/>
    <property type="match status" value="1"/>
</dbReference>
<dbReference type="InterPro" id="IPR009008">
    <property type="entry name" value="Val/Leu/Ile-tRNA-synth_edit"/>
</dbReference>
<name>A0A0G1C1C4_9BACT</name>
<dbReference type="Pfam" id="PF08264">
    <property type="entry name" value="Anticodon_1"/>
    <property type="match status" value="1"/>
</dbReference>
<evidence type="ECO:0000256" key="4">
    <source>
        <dbReference type="ARBA" id="ARBA00022741"/>
    </source>
</evidence>
<comment type="similarity">
    <text evidence="11">Belongs to the class-I aminoacyl-tRNA synthetase family.</text>
</comment>
<accession>A0A0G1C1C4</accession>
<evidence type="ECO:0000313" key="15">
    <source>
        <dbReference type="Proteomes" id="UP000033854"/>
    </source>
</evidence>
<keyword evidence="6 11" id="KW-0648">Protein biosynthesis</keyword>
<dbReference type="Proteomes" id="UP000033854">
    <property type="component" value="Unassembled WGS sequence"/>
</dbReference>
<dbReference type="PRINTS" id="PR00986">
    <property type="entry name" value="TRNASYNTHVAL"/>
</dbReference>
<evidence type="ECO:0000256" key="1">
    <source>
        <dbReference type="ARBA" id="ARBA00013169"/>
    </source>
</evidence>
<evidence type="ECO:0000256" key="2">
    <source>
        <dbReference type="ARBA" id="ARBA00022490"/>
    </source>
</evidence>
<keyword evidence="4 11" id="KW-0547">Nucleotide-binding</keyword>
<keyword evidence="5 11" id="KW-0067">ATP-binding</keyword>
<dbReference type="InterPro" id="IPR001412">
    <property type="entry name" value="aa-tRNA-synth_I_CS"/>
</dbReference>
<feature type="domain" description="Aminoacyl-tRNA synthetase class Ia" evidence="12">
    <location>
        <begin position="426"/>
        <end position="549"/>
    </location>
</feature>
<dbReference type="Pfam" id="PF00133">
    <property type="entry name" value="tRNA-synt_1"/>
    <property type="match status" value="2"/>
</dbReference>
<keyword evidence="8 11" id="KW-0030">Aminoacyl-tRNA synthetase</keyword>
<dbReference type="SUPFAM" id="SSF50677">
    <property type="entry name" value="ValRS/IleRS/LeuRS editing domain"/>
    <property type="match status" value="1"/>
</dbReference>
<dbReference type="InterPro" id="IPR009080">
    <property type="entry name" value="tRNAsynth_Ia_anticodon-bd"/>
</dbReference>
<dbReference type="GO" id="GO:0005524">
    <property type="term" value="F:ATP binding"/>
    <property type="evidence" value="ECO:0007669"/>
    <property type="project" value="UniProtKB-KW"/>
</dbReference>
<dbReference type="FunFam" id="3.90.740.10:FF:000010">
    <property type="entry name" value="Valine--tRNA ligase"/>
    <property type="match status" value="1"/>
</dbReference>
<evidence type="ECO:0000256" key="5">
    <source>
        <dbReference type="ARBA" id="ARBA00022840"/>
    </source>
</evidence>
<dbReference type="AlphaFoldDB" id="A0A0G1C1C4"/>
<dbReference type="EC" id="6.1.1.9" evidence="1 10"/>
<comment type="catalytic activity">
    <reaction evidence="9">
        <text>tRNA(Val) + L-valine + ATP = L-valyl-tRNA(Val) + AMP + diphosphate</text>
        <dbReference type="Rhea" id="RHEA:10704"/>
        <dbReference type="Rhea" id="RHEA-COMP:9672"/>
        <dbReference type="Rhea" id="RHEA-COMP:9708"/>
        <dbReference type="ChEBI" id="CHEBI:30616"/>
        <dbReference type="ChEBI" id="CHEBI:33019"/>
        <dbReference type="ChEBI" id="CHEBI:57762"/>
        <dbReference type="ChEBI" id="CHEBI:78442"/>
        <dbReference type="ChEBI" id="CHEBI:78537"/>
        <dbReference type="ChEBI" id="CHEBI:456215"/>
        <dbReference type="EC" id="6.1.1.9"/>
    </reaction>
</comment>
<evidence type="ECO:0000256" key="3">
    <source>
        <dbReference type="ARBA" id="ARBA00022598"/>
    </source>
</evidence>
<dbReference type="CDD" id="cd07962">
    <property type="entry name" value="Anticodon_Ia_Val"/>
    <property type="match status" value="1"/>
</dbReference>
<evidence type="ECO:0000256" key="7">
    <source>
        <dbReference type="ARBA" id="ARBA00023054"/>
    </source>
</evidence>
<evidence type="ECO:0000313" key="14">
    <source>
        <dbReference type="EMBL" id="KKS43438.1"/>
    </source>
</evidence>
<gene>
    <name evidence="14" type="ORF">UV06_C0001G0172</name>
</gene>
<protein>
    <recommendedName>
        <fullName evidence="1 10">Valine--tRNA ligase</fullName>
        <ecNumber evidence="1 10">6.1.1.9</ecNumber>
    </recommendedName>
</protein>
<dbReference type="InterPro" id="IPR002300">
    <property type="entry name" value="aa-tRNA-synth_Ia"/>
</dbReference>
<dbReference type="NCBIfam" id="TIGR00422">
    <property type="entry name" value="valS"/>
    <property type="match status" value="1"/>
</dbReference>
<dbReference type="PANTHER" id="PTHR11946">
    <property type="entry name" value="VALYL-TRNA SYNTHETASES"/>
    <property type="match status" value="1"/>
</dbReference>
<dbReference type="Gene3D" id="3.90.740.10">
    <property type="entry name" value="Valyl/Leucyl/Isoleucyl-tRNA synthetase, editing domain"/>
    <property type="match status" value="1"/>
</dbReference>
<proteinExistence type="inferred from homology"/>
<dbReference type="PROSITE" id="PS00178">
    <property type="entry name" value="AA_TRNA_LIGASE_I"/>
    <property type="match status" value="1"/>
</dbReference>
<dbReference type="SUPFAM" id="SSF52374">
    <property type="entry name" value="Nucleotidylyl transferase"/>
    <property type="match status" value="1"/>
</dbReference>
<dbReference type="InterPro" id="IPR033705">
    <property type="entry name" value="Anticodon_Ia_Val"/>
</dbReference>
<keyword evidence="7" id="KW-0175">Coiled coil</keyword>
<sequence>MQKNYDHTQFEDKLYKAWEKSGVFTPPTGEELIKSGKKPFTIIMPPPNANDPLHIGHAMFVTVEDIFIRYHRMKGEAALWLPGTDHAGVETQFVFEKKLAKEGKSRFDFDRETLYKMIWDYVQENTGVALNQMKKLGASADWSRYKFTLDPEIIEEVVKTFGRLHEDGLIYRAEKLVNYCTRCGTAYSELEVEHEEREDKLYTIDYGLLKVATTRPETMLGDTAVAVNPKDKRYRDLIGKTVTVPLIDREIPVIGDEMVDMEFGTGAVKITPAHDPNDWEVGVKHKLEVVSVIGTNGKMTDKAGEYAGLSVSAAREKVIDDLGNKLVEVKPYVHSVGVCYRCHRVIEPLPIKQFFIKVKPLADKALAALNSKETVILGAGRDKILRHWLLNLRDWNISRQIVWGIRIPVWYTDEKKLDYVVSETSPGEGYIQETDTFDTWFSSGQWPVVTLKTNKPEDFEAYYPTNIMETAYDILPFWVMRMMLLSIYLTGKSPFKYVYLHGLVRDEQGRKMSKSIGNAINPLELCTKYGTDSLRMALVMSTTAGQDSNTGENKVRGMRNFGNKIWNAGRFIAEKQAEDMVMTGEKDGEFTKKLSEVTNEVTKLLDQMKVGLASETVYNEFWHWFCDEGIEMNKQKKVSDAMLKEGYKKMLALLHPFVPFVTEAIWQEMFVDEGLLISYSWPK</sequence>
<evidence type="ECO:0000256" key="11">
    <source>
        <dbReference type="RuleBase" id="RU363035"/>
    </source>
</evidence>
<feature type="domain" description="Aminoacyl-tRNA synthetase class Ia" evidence="12">
    <location>
        <begin position="14"/>
        <end position="420"/>
    </location>
</feature>
<dbReference type="PATRIC" id="fig|1618378.3.peg.178"/>
<dbReference type="InterPro" id="IPR002303">
    <property type="entry name" value="Valyl-tRNA_ligase"/>
</dbReference>
<dbReference type="InterPro" id="IPR014729">
    <property type="entry name" value="Rossmann-like_a/b/a_fold"/>
</dbReference>
<feature type="domain" description="Methionyl/Valyl/Leucyl/Isoleucyl-tRNA synthetase anticodon-binding" evidence="13">
    <location>
        <begin position="589"/>
        <end position="683"/>
    </location>
</feature>
<evidence type="ECO:0000259" key="12">
    <source>
        <dbReference type="Pfam" id="PF00133"/>
    </source>
</evidence>
<reference evidence="14 15" key="1">
    <citation type="journal article" date="2015" name="Nature">
        <title>rRNA introns, odd ribosomes, and small enigmatic genomes across a large radiation of phyla.</title>
        <authorList>
            <person name="Brown C.T."/>
            <person name="Hug L.A."/>
            <person name="Thomas B.C."/>
            <person name="Sharon I."/>
            <person name="Castelle C.J."/>
            <person name="Singh A."/>
            <person name="Wilkins M.J."/>
            <person name="Williams K.H."/>
            <person name="Banfield J.F."/>
        </authorList>
    </citation>
    <scope>NUCLEOTIDE SEQUENCE [LARGE SCALE GENOMIC DNA]</scope>
</reference>
<organism evidence="14 15">
    <name type="scientific">Candidatus Collierbacteria bacterium GW2011_GWA2_42_17</name>
    <dbReference type="NCBI Taxonomy" id="1618378"/>
    <lineage>
        <taxon>Bacteria</taxon>
        <taxon>Candidatus Collieribacteriota</taxon>
    </lineage>
</organism>
<evidence type="ECO:0000256" key="6">
    <source>
        <dbReference type="ARBA" id="ARBA00022917"/>
    </source>
</evidence>
<dbReference type="EMBL" id="LCDA01000001">
    <property type="protein sequence ID" value="KKS43438.1"/>
    <property type="molecule type" value="Genomic_DNA"/>
</dbReference>
<comment type="caution">
    <text evidence="14">The sequence shown here is derived from an EMBL/GenBank/DDBJ whole genome shotgun (WGS) entry which is preliminary data.</text>
</comment>
<dbReference type="GO" id="GO:0005829">
    <property type="term" value="C:cytosol"/>
    <property type="evidence" value="ECO:0007669"/>
    <property type="project" value="TreeGrafter"/>
</dbReference>
<dbReference type="InterPro" id="IPR013155">
    <property type="entry name" value="M/V/L/I-tRNA-synth_anticd-bd"/>
</dbReference>
<evidence type="ECO:0000256" key="9">
    <source>
        <dbReference type="ARBA" id="ARBA00047552"/>
    </source>
</evidence>
<keyword evidence="3 11" id="KW-0436">Ligase</keyword>
<dbReference type="Gene3D" id="3.40.50.620">
    <property type="entry name" value="HUPs"/>
    <property type="match status" value="2"/>
</dbReference>
<evidence type="ECO:0000256" key="10">
    <source>
        <dbReference type="NCBIfam" id="TIGR00422"/>
    </source>
</evidence>
<dbReference type="GO" id="GO:0006438">
    <property type="term" value="P:valyl-tRNA aminoacylation"/>
    <property type="evidence" value="ECO:0007669"/>
    <property type="project" value="UniProtKB-UniRule"/>
</dbReference>
<dbReference type="PANTHER" id="PTHR11946:SF93">
    <property type="entry name" value="VALINE--TRNA LIGASE, CHLOROPLASTIC_MITOCHONDRIAL 2"/>
    <property type="match status" value="1"/>
</dbReference>
<keyword evidence="2" id="KW-0963">Cytoplasm</keyword>
<evidence type="ECO:0000256" key="8">
    <source>
        <dbReference type="ARBA" id="ARBA00023146"/>
    </source>
</evidence>
<evidence type="ECO:0000259" key="13">
    <source>
        <dbReference type="Pfam" id="PF08264"/>
    </source>
</evidence>
<dbReference type="NCBIfam" id="NF004349">
    <property type="entry name" value="PRK05729.1"/>
    <property type="match status" value="1"/>
</dbReference>
<dbReference type="SUPFAM" id="SSF47323">
    <property type="entry name" value="Anticodon-binding domain of a subclass of class I aminoacyl-tRNA synthetases"/>
    <property type="match status" value="1"/>
</dbReference>